<dbReference type="STRING" id="7719.ENSCINP00000033899"/>
<sequence>MSVQFKARLLPSMFNLEEEIRRFAIGDEQARDFALLKKKIGSVFPTLNHGNFKLYYKDDRDDQISFNSDEELLVALEQMDDGVLSIIIKNTFAETFNFTQGFPAGSYTGQMPTFGNPFAAFTQPDFIPNYMGGQQFGTFQYQYPNGANGYSGTWSTNNNHNQYQAQQQSQSYSRTDNSRPPYRSHR</sequence>
<reference evidence="3" key="4">
    <citation type="submission" date="2025-09" db="UniProtKB">
        <authorList>
            <consortium name="Ensembl"/>
        </authorList>
    </citation>
    <scope>IDENTIFICATION</scope>
</reference>
<dbReference type="Pfam" id="PF00564">
    <property type="entry name" value="PB1"/>
    <property type="match status" value="1"/>
</dbReference>
<evidence type="ECO:0000259" key="2">
    <source>
        <dbReference type="SMART" id="SM00666"/>
    </source>
</evidence>
<dbReference type="AlphaFoldDB" id="H2XW65"/>
<proteinExistence type="predicted"/>
<protein>
    <submittedName>
        <fullName evidence="3">Uncharacterized LOC100175581</fullName>
    </submittedName>
</protein>
<dbReference type="GO" id="GO:0035973">
    <property type="term" value="P:aggrephagy"/>
    <property type="evidence" value="ECO:0000318"/>
    <property type="project" value="GO_Central"/>
</dbReference>
<evidence type="ECO:0000313" key="4">
    <source>
        <dbReference type="Proteomes" id="UP000008144"/>
    </source>
</evidence>
<keyword evidence="4" id="KW-1185">Reference proteome</keyword>
<dbReference type="Proteomes" id="UP000008144">
    <property type="component" value="Chromosome 2"/>
</dbReference>
<reference evidence="3" key="3">
    <citation type="submission" date="2025-08" db="UniProtKB">
        <authorList>
            <consortium name="Ensembl"/>
        </authorList>
    </citation>
    <scope>IDENTIFICATION</scope>
</reference>
<dbReference type="KEGG" id="cin:100175581"/>
<evidence type="ECO:0000313" key="3">
    <source>
        <dbReference type="Ensembl" id="ENSCINP00000033899.1"/>
    </source>
</evidence>
<gene>
    <name evidence="3" type="primary">LOC100175581</name>
</gene>
<feature type="region of interest" description="Disordered" evidence="1">
    <location>
        <begin position="165"/>
        <end position="186"/>
    </location>
</feature>
<dbReference type="Ensembl" id="ENSCINT00000033274.1">
    <property type="protein sequence ID" value="ENSCINP00000033899.1"/>
    <property type="gene ID" value="ENSCING00000022811.1"/>
</dbReference>
<dbReference type="GeneID" id="100175581"/>
<dbReference type="GO" id="GO:0000423">
    <property type="term" value="P:mitophagy"/>
    <property type="evidence" value="ECO:0000318"/>
    <property type="project" value="GO_Central"/>
</dbReference>
<accession>H2XW65</accession>
<dbReference type="GO" id="GO:0016235">
    <property type="term" value="C:aggresome"/>
    <property type="evidence" value="ECO:0000318"/>
    <property type="project" value="GO_Central"/>
</dbReference>
<dbReference type="GO" id="GO:0044753">
    <property type="term" value="C:amphisome"/>
    <property type="evidence" value="ECO:0000318"/>
    <property type="project" value="GO_Central"/>
</dbReference>
<reference evidence="4" key="1">
    <citation type="journal article" date="2002" name="Science">
        <title>The draft genome of Ciona intestinalis: insights into chordate and vertebrate origins.</title>
        <authorList>
            <person name="Dehal P."/>
            <person name="Satou Y."/>
            <person name="Campbell R.K."/>
            <person name="Chapman J."/>
            <person name="Degnan B."/>
            <person name="De Tomaso A."/>
            <person name="Davidson B."/>
            <person name="Di Gregorio A."/>
            <person name="Gelpke M."/>
            <person name="Goodstein D.M."/>
            <person name="Harafuji N."/>
            <person name="Hastings K.E."/>
            <person name="Ho I."/>
            <person name="Hotta K."/>
            <person name="Huang W."/>
            <person name="Kawashima T."/>
            <person name="Lemaire P."/>
            <person name="Martinez D."/>
            <person name="Meinertzhagen I.A."/>
            <person name="Necula S."/>
            <person name="Nonaka M."/>
            <person name="Putnam N."/>
            <person name="Rash S."/>
            <person name="Saiga H."/>
            <person name="Satake M."/>
            <person name="Terry A."/>
            <person name="Yamada L."/>
            <person name="Wang H.G."/>
            <person name="Awazu S."/>
            <person name="Azumi K."/>
            <person name="Boore J."/>
            <person name="Branno M."/>
            <person name="Chin-Bow S."/>
            <person name="DeSantis R."/>
            <person name="Doyle S."/>
            <person name="Francino P."/>
            <person name="Keys D.N."/>
            <person name="Haga S."/>
            <person name="Hayashi H."/>
            <person name="Hino K."/>
            <person name="Imai K.S."/>
            <person name="Inaba K."/>
            <person name="Kano S."/>
            <person name="Kobayashi K."/>
            <person name="Kobayashi M."/>
            <person name="Lee B.I."/>
            <person name="Makabe K.W."/>
            <person name="Manohar C."/>
            <person name="Matassi G."/>
            <person name="Medina M."/>
            <person name="Mochizuki Y."/>
            <person name="Mount S."/>
            <person name="Morishita T."/>
            <person name="Miura S."/>
            <person name="Nakayama A."/>
            <person name="Nishizaka S."/>
            <person name="Nomoto H."/>
            <person name="Ohta F."/>
            <person name="Oishi K."/>
            <person name="Rigoutsos I."/>
            <person name="Sano M."/>
            <person name="Sasaki A."/>
            <person name="Sasakura Y."/>
            <person name="Shoguchi E."/>
            <person name="Shin-i T."/>
            <person name="Spagnuolo A."/>
            <person name="Stainier D."/>
            <person name="Suzuki M.M."/>
            <person name="Tassy O."/>
            <person name="Takatori N."/>
            <person name="Tokuoka M."/>
            <person name="Yagi K."/>
            <person name="Yoshizaki F."/>
            <person name="Wada S."/>
            <person name="Zhang C."/>
            <person name="Hyatt P.D."/>
            <person name="Larimer F."/>
            <person name="Detter C."/>
            <person name="Doggett N."/>
            <person name="Glavina T."/>
            <person name="Hawkins T."/>
            <person name="Richardson P."/>
            <person name="Lucas S."/>
            <person name="Kohara Y."/>
            <person name="Levine M."/>
            <person name="Satoh N."/>
            <person name="Rokhsar D.S."/>
        </authorList>
    </citation>
    <scope>NUCLEOTIDE SEQUENCE [LARGE SCALE GENOMIC DNA]</scope>
</reference>
<organism evidence="3 4">
    <name type="scientific">Ciona intestinalis</name>
    <name type="common">Transparent sea squirt</name>
    <name type="synonym">Ascidia intestinalis</name>
    <dbReference type="NCBI Taxonomy" id="7719"/>
    <lineage>
        <taxon>Eukaryota</taxon>
        <taxon>Metazoa</taxon>
        <taxon>Chordata</taxon>
        <taxon>Tunicata</taxon>
        <taxon>Ascidiacea</taxon>
        <taxon>Phlebobranchia</taxon>
        <taxon>Cionidae</taxon>
        <taxon>Ciona</taxon>
    </lineage>
</organism>
<dbReference type="InterPro" id="IPR000270">
    <property type="entry name" value="PB1_dom"/>
</dbReference>
<accession>A0A1W2W7C7</accession>
<dbReference type="GeneTree" id="ENSGT00390000002781"/>
<feature type="domain" description="PB1" evidence="2">
    <location>
        <begin position="2"/>
        <end position="91"/>
    </location>
</feature>
<dbReference type="Gene3D" id="3.10.20.90">
    <property type="entry name" value="Phosphatidylinositol 3-kinase Catalytic Subunit, Chain A, domain 1"/>
    <property type="match status" value="1"/>
</dbReference>
<dbReference type="OrthoDB" id="441278at2759"/>
<dbReference type="SMART" id="SM00666">
    <property type="entry name" value="PB1"/>
    <property type="match status" value="1"/>
</dbReference>
<dbReference type="RefSeq" id="XP_026696554.1">
    <property type="nucleotide sequence ID" value="XM_026840753.1"/>
</dbReference>
<dbReference type="FunFam" id="3.10.20.90:FF:000320">
    <property type="entry name" value="Predicted protein"/>
    <property type="match status" value="1"/>
</dbReference>
<evidence type="ECO:0000256" key="1">
    <source>
        <dbReference type="SAM" id="MobiDB-lite"/>
    </source>
</evidence>
<name>H2XW65_CIOIN</name>
<dbReference type="EMBL" id="EAAA01001469">
    <property type="status" value="NOT_ANNOTATED_CDS"/>
    <property type="molecule type" value="Genomic_DNA"/>
</dbReference>
<dbReference type="HOGENOM" id="CLU_1453917_0_0_1"/>
<dbReference type="SUPFAM" id="SSF54277">
    <property type="entry name" value="CAD &amp; PB1 domains"/>
    <property type="match status" value="1"/>
</dbReference>
<dbReference type="GO" id="GO:0070530">
    <property type="term" value="F:K63-linked polyubiquitin modification-dependent protein binding"/>
    <property type="evidence" value="ECO:0000318"/>
    <property type="project" value="GO_Central"/>
</dbReference>
<dbReference type="GO" id="GO:0005080">
    <property type="term" value="F:protein kinase C binding"/>
    <property type="evidence" value="ECO:0000318"/>
    <property type="project" value="GO_Central"/>
</dbReference>
<dbReference type="InParanoid" id="H2XW65"/>
<dbReference type="GO" id="GO:0007032">
    <property type="term" value="P:endosome organization"/>
    <property type="evidence" value="ECO:0000318"/>
    <property type="project" value="GO_Central"/>
</dbReference>
<reference evidence="3" key="2">
    <citation type="journal article" date="2008" name="Genome Biol.">
        <title>Improved genome assembly and evidence-based global gene model set for the chordate Ciona intestinalis: new insight into intron and operon populations.</title>
        <authorList>
            <person name="Satou Y."/>
            <person name="Mineta K."/>
            <person name="Ogasawara M."/>
            <person name="Sasakura Y."/>
            <person name="Shoguchi E."/>
            <person name="Ueno K."/>
            <person name="Yamada L."/>
            <person name="Matsumoto J."/>
            <person name="Wasserscheid J."/>
            <person name="Dewar K."/>
            <person name="Wiley G.B."/>
            <person name="Macmil S.L."/>
            <person name="Roe B.A."/>
            <person name="Zeller R.W."/>
            <person name="Hastings K.E."/>
            <person name="Lemaire P."/>
            <person name="Lindquist E."/>
            <person name="Endo T."/>
            <person name="Hotta K."/>
            <person name="Inaba K."/>
        </authorList>
    </citation>
    <scope>NUCLEOTIDE SEQUENCE [LARGE SCALE GENOMIC DNA]</scope>
    <source>
        <strain evidence="3">wild type</strain>
    </source>
</reference>